<dbReference type="SUPFAM" id="SSF49879">
    <property type="entry name" value="SMAD/FHA domain"/>
    <property type="match status" value="1"/>
</dbReference>
<keyword evidence="2" id="KW-1133">Transmembrane helix</keyword>
<keyword evidence="2" id="KW-0812">Transmembrane</keyword>
<organism evidence="4 5">
    <name type="scientific">Rubrobacter taiwanensis</name>
    <dbReference type="NCBI Taxonomy" id="185139"/>
    <lineage>
        <taxon>Bacteria</taxon>
        <taxon>Bacillati</taxon>
        <taxon>Actinomycetota</taxon>
        <taxon>Rubrobacteria</taxon>
        <taxon>Rubrobacterales</taxon>
        <taxon>Rubrobacteraceae</taxon>
        <taxon>Rubrobacter</taxon>
    </lineage>
</organism>
<evidence type="ECO:0000256" key="2">
    <source>
        <dbReference type="SAM" id="Phobius"/>
    </source>
</evidence>
<evidence type="ECO:0000259" key="3">
    <source>
        <dbReference type="PROSITE" id="PS50006"/>
    </source>
</evidence>
<sequence>MIDLQVPLLAAKALLLLLLFAFVYVVVRRAVGDLRSLPRNSDTFVAGGGRESVVDSGSEPVFVVEDSESLAPGTRFAIGGGVTVIGRSGSSDIALRHDDYASGEHARLMRRGGVLYIEDMNSTNGTFINGERCTGASALQPGDLVKIGSTTFRYKE</sequence>
<evidence type="ECO:0000256" key="1">
    <source>
        <dbReference type="ARBA" id="ARBA00022553"/>
    </source>
</evidence>
<dbReference type="SMART" id="SM00240">
    <property type="entry name" value="FHA"/>
    <property type="match status" value="1"/>
</dbReference>
<dbReference type="PANTHER" id="PTHR23308">
    <property type="entry name" value="NUCLEAR INHIBITOR OF PROTEIN PHOSPHATASE-1"/>
    <property type="match status" value="1"/>
</dbReference>
<dbReference type="Gene3D" id="2.60.200.20">
    <property type="match status" value="1"/>
</dbReference>
<dbReference type="Pfam" id="PF00498">
    <property type="entry name" value="FHA"/>
    <property type="match status" value="1"/>
</dbReference>
<dbReference type="AlphaFoldDB" id="A0A4R1BFR6"/>
<dbReference type="Proteomes" id="UP000295244">
    <property type="component" value="Unassembled WGS sequence"/>
</dbReference>
<proteinExistence type="predicted"/>
<name>A0A4R1BFR6_9ACTN</name>
<dbReference type="InterPro" id="IPR008984">
    <property type="entry name" value="SMAD_FHA_dom_sf"/>
</dbReference>
<gene>
    <name evidence="4" type="ORF">E0L93_11565</name>
</gene>
<comment type="caution">
    <text evidence="4">The sequence shown here is derived from an EMBL/GenBank/DDBJ whole genome shotgun (WGS) entry which is preliminary data.</text>
</comment>
<protein>
    <submittedName>
        <fullName evidence="4">FHA domain-containing protein</fullName>
    </submittedName>
</protein>
<dbReference type="OrthoDB" id="277520at2"/>
<accession>A0A4R1BFR6</accession>
<keyword evidence="1" id="KW-0597">Phosphoprotein</keyword>
<dbReference type="PROSITE" id="PS50006">
    <property type="entry name" value="FHA_DOMAIN"/>
    <property type="match status" value="1"/>
</dbReference>
<dbReference type="RefSeq" id="WP_132692076.1">
    <property type="nucleotide sequence ID" value="NZ_SKBU01000020.1"/>
</dbReference>
<reference evidence="4 5" key="1">
    <citation type="submission" date="2019-03" db="EMBL/GenBank/DDBJ databases">
        <title>Whole genome sequence of a novel Rubrobacter taiwanensis strain, isolated from Yellowstone National Park.</title>
        <authorList>
            <person name="Freed S."/>
            <person name="Ramaley R.F."/>
            <person name="Kyndt J.A."/>
        </authorList>
    </citation>
    <scope>NUCLEOTIDE SEQUENCE [LARGE SCALE GENOMIC DNA]</scope>
    <source>
        <strain evidence="4 5">Yellowstone</strain>
    </source>
</reference>
<dbReference type="InterPro" id="IPR050923">
    <property type="entry name" value="Cell_Proc_Reg/RNA_Proc"/>
</dbReference>
<evidence type="ECO:0000313" key="5">
    <source>
        <dbReference type="Proteomes" id="UP000295244"/>
    </source>
</evidence>
<feature type="transmembrane region" description="Helical" evidence="2">
    <location>
        <begin position="6"/>
        <end position="27"/>
    </location>
</feature>
<evidence type="ECO:0000313" key="4">
    <source>
        <dbReference type="EMBL" id="TCJ15888.1"/>
    </source>
</evidence>
<dbReference type="CDD" id="cd00060">
    <property type="entry name" value="FHA"/>
    <property type="match status" value="1"/>
</dbReference>
<dbReference type="InterPro" id="IPR000253">
    <property type="entry name" value="FHA_dom"/>
</dbReference>
<dbReference type="EMBL" id="SKBU01000020">
    <property type="protein sequence ID" value="TCJ15888.1"/>
    <property type="molecule type" value="Genomic_DNA"/>
</dbReference>
<keyword evidence="5" id="KW-1185">Reference proteome</keyword>
<feature type="domain" description="FHA" evidence="3">
    <location>
        <begin position="83"/>
        <end position="133"/>
    </location>
</feature>
<keyword evidence="2" id="KW-0472">Membrane</keyword>